<organism evidence="2 3">
    <name type="scientific">Phytophthora nicotianae P1976</name>
    <dbReference type="NCBI Taxonomy" id="1317066"/>
    <lineage>
        <taxon>Eukaryota</taxon>
        <taxon>Sar</taxon>
        <taxon>Stramenopiles</taxon>
        <taxon>Oomycota</taxon>
        <taxon>Peronosporomycetes</taxon>
        <taxon>Peronosporales</taxon>
        <taxon>Peronosporaceae</taxon>
        <taxon>Phytophthora</taxon>
    </lineage>
</organism>
<reference evidence="2 3" key="1">
    <citation type="submission" date="2013-11" db="EMBL/GenBank/DDBJ databases">
        <title>The Genome Sequence of Phytophthora parasitica P1976.</title>
        <authorList>
            <consortium name="The Broad Institute Genomics Platform"/>
            <person name="Russ C."/>
            <person name="Tyler B."/>
            <person name="Panabieres F."/>
            <person name="Shan W."/>
            <person name="Tripathy S."/>
            <person name="Grunwald N."/>
            <person name="Machado M."/>
            <person name="Johnson C.S."/>
            <person name="Walker B."/>
            <person name="Young S."/>
            <person name="Zeng Q."/>
            <person name="Gargeya S."/>
            <person name="Fitzgerald M."/>
            <person name="Haas B."/>
            <person name="Abouelleil A."/>
            <person name="Allen A.W."/>
            <person name="Alvarado L."/>
            <person name="Arachchi H.M."/>
            <person name="Berlin A.M."/>
            <person name="Chapman S.B."/>
            <person name="Gainer-Dewar J."/>
            <person name="Goldberg J."/>
            <person name="Griggs A."/>
            <person name="Gujja S."/>
            <person name="Hansen M."/>
            <person name="Howarth C."/>
            <person name="Imamovic A."/>
            <person name="Ireland A."/>
            <person name="Larimer J."/>
            <person name="McCowan C."/>
            <person name="Murphy C."/>
            <person name="Pearson M."/>
            <person name="Poon T.W."/>
            <person name="Priest M."/>
            <person name="Roberts A."/>
            <person name="Saif S."/>
            <person name="Shea T."/>
            <person name="Sisk P."/>
            <person name="Sykes S."/>
            <person name="Wortman J."/>
            <person name="Nusbaum C."/>
            <person name="Birren B."/>
        </authorList>
    </citation>
    <scope>NUCLEOTIDE SEQUENCE [LARGE SCALE GENOMIC DNA]</scope>
    <source>
        <strain evidence="2 3">P1976</strain>
    </source>
</reference>
<accession>A0A080ZS82</accession>
<dbReference type="AlphaFoldDB" id="A0A080ZS82"/>
<comment type="caution">
    <text evidence="2">The sequence shown here is derived from an EMBL/GenBank/DDBJ whole genome shotgun (WGS) entry which is preliminary data.</text>
</comment>
<gene>
    <name evidence="2" type="ORF">F444_13935</name>
</gene>
<name>A0A080ZS82_PHYNI</name>
<evidence type="ECO:0000313" key="2">
    <source>
        <dbReference type="EMBL" id="ETO69493.1"/>
    </source>
</evidence>
<proteinExistence type="predicted"/>
<feature type="region of interest" description="Disordered" evidence="1">
    <location>
        <begin position="1"/>
        <end position="21"/>
    </location>
</feature>
<dbReference type="Proteomes" id="UP000028582">
    <property type="component" value="Unassembled WGS sequence"/>
</dbReference>
<protein>
    <submittedName>
        <fullName evidence="2">Uncharacterized protein</fullName>
    </submittedName>
</protein>
<evidence type="ECO:0000256" key="1">
    <source>
        <dbReference type="SAM" id="MobiDB-lite"/>
    </source>
</evidence>
<dbReference type="EMBL" id="ANJA01002542">
    <property type="protein sequence ID" value="ETO69493.1"/>
    <property type="molecule type" value="Genomic_DNA"/>
</dbReference>
<evidence type="ECO:0000313" key="3">
    <source>
        <dbReference type="Proteomes" id="UP000028582"/>
    </source>
</evidence>
<sequence>MTDGVGIKCHEQGSSGRVGAEQAMNVNLTRRLEF</sequence>